<reference evidence="1 2" key="1">
    <citation type="submission" date="2023-03" db="EMBL/GenBank/DDBJ databases">
        <title>MT1 and MT2 Draft Genomes of Novel Species.</title>
        <authorList>
            <person name="Venkateswaran K."/>
        </authorList>
    </citation>
    <scope>NUCLEOTIDE SEQUENCE [LARGE SCALE GENOMIC DNA]</scope>
    <source>
        <strain evidence="1 2">IF8SW-P5</strain>
    </source>
</reference>
<proteinExistence type="predicted"/>
<gene>
    <name evidence="1" type="ORF">P5G46_14230</name>
</gene>
<organism evidence="1 2">
    <name type="scientific">Microbacterium mcarthurae</name>
    <dbReference type="NCBI Taxonomy" id="3035918"/>
    <lineage>
        <taxon>Bacteria</taxon>
        <taxon>Bacillati</taxon>
        <taxon>Actinomycetota</taxon>
        <taxon>Actinomycetes</taxon>
        <taxon>Micrococcales</taxon>
        <taxon>Microbacteriaceae</taxon>
        <taxon>Microbacterium</taxon>
    </lineage>
</organism>
<name>A0ABW9GJU1_9MICO</name>
<accession>A0ABW9GJU1</accession>
<dbReference type="RefSeq" id="WP_408905933.1">
    <property type="nucleotide sequence ID" value="NZ_JAROCE010000005.1"/>
</dbReference>
<keyword evidence="2" id="KW-1185">Reference proteome</keyword>
<evidence type="ECO:0000313" key="2">
    <source>
        <dbReference type="Proteomes" id="UP001630303"/>
    </source>
</evidence>
<protein>
    <submittedName>
        <fullName evidence="1">Uncharacterized protein</fullName>
    </submittedName>
</protein>
<comment type="caution">
    <text evidence="1">The sequence shown here is derived from an EMBL/GenBank/DDBJ whole genome shotgun (WGS) entry which is preliminary data.</text>
</comment>
<dbReference type="EMBL" id="JAROCE010000005">
    <property type="protein sequence ID" value="MFM2721674.1"/>
    <property type="molecule type" value="Genomic_DNA"/>
</dbReference>
<evidence type="ECO:0000313" key="1">
    <source>
        <dbReference type="EMBL" id="MFM2721674.1"/>
    </source>
</evidence>
<sequence>MKESSRRQSVADKVSEALEGLLIQARAKWPTDEIGYRAKLNKRVPDDRFGFFHLLEVTPRLRDRYEFSLLDPFSPAEDEIRFTARIDVGRSEYHLEGDELVLVVARDIRRPDPD</sequence>
<dbReference type="Proteomes" id="UP001630303">
    <property type="component" value="Unassembled WGS sequence"/>
</dbReference>